<proteinExistence type="predicted"/>
<dbReference type="Pfam" id="PF08447">
    <property type="entry name" value="PAS_3"/>
    <property type="match status" value="1"/>
</dbReference>
<dbReference type="Pfam" id="PF00512">
    <property type="entry name" value="HisKA"/>
    <property type="match status" value="1"/>
</dbReference>
<feature type="domain" description="PAC" evidence="10">
    <location>
        <begin position="345"/>
        <end position="396"/>
    </location>
</feature>
<dbReference type="CDD" id="cd00130">
    <property type="entry name" value="PAS"/>
    <property type="match status" value="4"/>
</dbReference>
<evidence type="ECO:0000313" key="12">
    <source>
        <dbReference type="Proteomes" id="UP001154061"/>
    </source>
</evidence>
<feature type="domain" description="Histidine kinase" evidence="8">
    <location>
        <begin position="656"/>
        <end position="861"/>
    </location>
</feature>
<dbReference type="InterPro" id="IPR000014">
    <property type="entry name" value="PAS"/>
</dbReference>
<dbReference type="PRINTS" id="PR00344">
    <property type="entry name" value="BCTRLSENSOR"/>
</dbReference>
<keyword evidence="6" id="KW-0902">Two-component regulatory system</keyword>
<comment type="catalytic activity">
    <reaction evidence="1">
        <text>ATP + protein L-histidine = ADP + protein N-phospho-L-histidine.</text>
        <dbReference type="EC" id="2.7.13.3"/>
    </reaction>
</comment>
<dbReference type="GO" id="GO:0000155">
    <property type="term" value="F:phosphorelay sensor kinase activity"/>
    <property type="evidence" value="ECO:0007669"/>
    <property type="project" value="InterPro"/>
</dbReference>
<dbReference type="Gene3D" id="3.30.565.10">
    <property type="entry name" value="Histidine kinase-like ATPase, C-terminal domain"/>
    <property type="match status" value="1"/>
</dbReference>
<reference evidence="11" key="1">
    <citation type="submission" date="2022-06" db="EMBL/GenBank/DDBJ databases">
        <title>Natrinema sp. a new haloarchaeum isolate from saline soil.</title>
        <authorList>
            <person name="Strakova D."/>
            <person name="Galisteo C."/>
            <person name="Sanchez-Porro C."/>
            <person name="Ventosa A."/>
        </authorList>
    </citation>
    <scope>NUCLEOTIDE SEQUENCE</scope>
    <source>
        <strain evidence="11">S1CR25-10</strain>
    </source>
</reference>
<dbReference type="Pfam" id="PF02518">
    <property type="entry name" value="HATPase_c"/>
    <property type="match status" value="1"/>
</dbReference>
<dbReference type="InterPro" id="IPR000700">
    <property type="entry name" value="PAS-assoc_C"/>
</dbReference>
<evidence type="ECO:0000256" key="7">
    <source>
        <dbReference type="SAM" id="MobiDB-lite"/>
    </source>
</evidence>
<dbReference type="SUPFAM" id="SSF55874">
    <property type="entry name" value="ATPase domain of HSP90 chaperone/DNA topoisomerase II/histidine kinase"/>
    <property type="match status" value="1"/>
</dbReference>
<keyword evidence="3" id="KW-0597">Phosphoprotein</keyword>
<feature type="region of interest" description="Disordered" evidence="7">
    <location>
        <begin position="143"/>
        <end position="167"/>
    </location>
</feature>
<dbReference type="SUPFAM" id="SSF47384">
    <property type="entry name" value="Homodimeric domain of signal transducing histidine kinase"/>
    <property type="match status" value="1"/>
</dbReference>
<dbReference type="EMBL" id="JAMQOT010000006">
    <property type="protein sequence ID" value="MDF9747180.1"/>
    <property type="molecule type" value="Genomic_DNA"/>
</dbReference>
<dbReference type="InterPro" id="IPR005467">
    <property type="entry name" value="His_kinase_dom"/>
</dbReference>
<dbReference type="SUPFAM" id="SSF55785">
    <property type="entry name" value="PYP-like sensor domain (PAS domain)"/>
    <property type="match status" value="4"/>
</dbReference>
<dbReference type="Gene3D" id="1.10.287.130">
    <property type="match status" value="1"/>
</dbReference>
<evidence type="ECO:0000256" key="6">
    <source>
        <dbReference type="ARBA" id="ARBA00023012"/>
    </source>
</evidence>
<gene>
    <name evidence="11" type="ORF">NDI89_16465</name>
</gene>
<keyword evidence="4" id="KW-0808">Transferase</keyword>
<feature type="region of interest" description="Disordered" evidence="7">
    <location>
        <begin position="763"/>
        <end position="783"/>
    </location>
</feature>
<evidence type="ECO:0000259" key="10">
    <source>
        <dbReference type="PROSITE" id="PS50113"/>
    </source>
</evidence>
<dbReference type="PROSITE" id="PS50109">
    <property type="entry name" value="HIS_KIN"/>
    <property type="match status" value="1"/>
</dbReference>
<dbReference type="InterPro" id="IPR035965">
    <property type="entry name" value="PAS-like_dom_sf"/>
</dbReference>
<feature type="domain" description="PAS" evidence="9">
    <location>
        <begin position="269"/>
        <end position="314"/>
    </location>
</feature>
<evidence type="ECO:0000259" key="9">
    <source>
        <dbReference type="PROSITE" id="PS50112"/>
    </source>
</evidence>
<evidence type="ECO:0000313" key="11">
    <source>
        <dbReference type="EMBL" id="MDF9747180.1"/>
    </source>
</evidence>
<dbReference type="InterPro" id="IPR013655">
    <property type="entry name" value="PAS_fold_3"/>
</dbReference>
<dbReference type="PANTHER" id="PTHR43711">
    <property type="entry name" value="TWO-COMPONENT HISTIDINE KINASE"/>
    <property type="match status" value="1"/>
</dbReference>
<dbReference type="PANTHER" id="PTHR43711:SF1">
    <property type="entry name" value="HISTIDINE KINASE 1"/>
    <property type="match status" value="1"/>
</dbReference>
<dbReference type="RefSeq" id="WP_277523040.1">
    <property type="nucleotide sequence ID" value="NZ_JAMQOT010000006.1"/>
</dbReference>
<dbReference type="InterPro" id="IPR003594">
    <property type="entry name" value="HATPase_dom"/>
</dbReference>
<organism evidence="11 12">
    <name type="scientific">Natrinema salsiterrestre</name>
    <dbReference type="NCBI Taxonomy" id="2950540"/>
    <lineage>
        <taxon>Archaea</taxon>
        <taxon>Methanobacteriati</taxon>
        <taxon>Methanobacteriota</taxon>
        <taxon>Stenosarchaea group</taxon>
        <taxon>Halobacteria</taxon>
        <taxon>Halobacteriales</taxon>
        <taxon>Natrialbaceae</taxon>
        <taxon>Natrinema</taxon>
    </lineage>
</organism>
<dbReference type="SMART" id="SM00388">
    <property type="entry name" value="HisKA"/>
    <property type="match status" value="1"/>
</dbReference>
<dbReference type="SMART" id="SM00387">
    <property type="entry name" value="HATPase_c"/>
    <property type="match status" value="1"/>
</dbReference>
<comment type="caution">
    <text evidence="11">The sequence shown here is derived from an EMBL/GenBank/DDBJ whole genome shotgun (WGS) entry which is preliminary data.</text>
</comment>
<protein>
    <recommendedName>
        <fullName evidence="2">histidine kinase</fullName>
        <ecNumber evidence="2">2.7.13.3</ecNumber>
    </recommendedName>
</protein>
<feature type="domain" description="PAS" evidence="9">
    <location>
        <begin position="520"/>
        <end position="590"/>
    </location>
</feature>
<feature type="compositionally biased region" description="Basic and acidic residues" evidence="7">
    <location>
        <begin position="143"/>
        <end position="165"/>
    </location>
</feature>
<dbReference type="InterPro" id="IPR013656">
    <property type="entry name" value="PAS_4"/>
</dbReference>
<dbReference type="InterPro" id="IPR003661">
    <property type="entry name" value="HisK_dim/P_dom"/>
</dbReference>
<dbReference type="InterPro" id="IPR036097">
    <property type="entry name" value="HisK_dim/P_sf"/>
</dbReference>
<accession>A0A9Q4Q0X7</accession>
<dbReference type="PROSITE" id="PS50113">
    <property type="entry name" value="PAC"/>
    <property type="match status" value="3"/>
</dbReference>
<dbReference type="Proteomes" id="UP001154061">
    <property type="component" value="Unassembled WGS sequence"/>
</dbReference>
<keyword evidence="5" id="KW-0418">Kinase</keyword>
<sequence>MNGQRSTSDSTGRTGSTDDFHTVQLLLADEGRRTTIRDFVGDRYEITAERSVSDADLTIVGDRLFSEYAAKLRHRVGRRQPVFCPIVLLRRDPDTDGISLSDPAAGDDPPLVDAVVEPPLEPARLRRRLHSLLERRRQSLALSEREAETSAGSELRRGDSDDRASPDWLTDTVLEVGPEWRLSLIEDRAERIFDVDADAVRGRSLWDVLPDFVGTGFEDAFRRTMQKREPTSTEGYYSGTDGWLSVRVCPDPGGGVSASVCDVADRTVATRRYETIFNHTYQFTGLLKPDGTLIEANDPALEFGGFDRDDVIGRPIWEAGWFSHSNALQKRVMEDVSRASNGEFARRTVEVQGADGTATIDFSVRPVRDEQGTVTLLVPEGRDITALDERKRELERHKRQFEAVFEDPKMLVGLLEPDGTLIQANETAMSAIDAELEEIAGDPFWDAPWWPPDAAADVREWIDRAADGEYVEYEREHAAQGDDTFTVSGTIRPVTNGGGDVVSLIASAHDVTERKQRERELEVFEILLEEMTDLVTVLDEEGTVQYQTPSIQRVLGYEPSALEDENAFEHVHPDDREAVTAQFADLVDRPGATSDRIELRIRHADGSWRWLESIGTNRSGTPIDGYLINSRDITERKRRERELERTNERLEAFASIVSHDLRNPLNLLAGSLELAEETGDPEQFEHCYYAIDRMEQLVEDLLMLARQGDRVDSIDTVTLRKLVEECWQTVDTGDATVRLDSPGRVLADESRVRQLLENLLRNAVEHGSPSQSGSDGSEDAVERGGEGITVTVGGLDDGFYVEDDGSGISPADRDQVFESGYSTTTDGTGLGLSIVTEIADAHGWQVELVEGDSGGARFEFTDVSDPT</sequence>
<dbReference type="AlphaFoldDB" id="A0A9Q4Q0X7"/>
<evidence type="ECO:0000256" key="4">
    <source>
        <dbReference type="ARBA" id="ARBA00022679"/>
    </source>
</evidence>
<dbReference type="InterPro" id="IPR004358">
    <property type="entry name" value="Sig_transdc_His_kin-like_C"/>
</dbReference>
<dbReference type="Gene3D" id="3.30.450.20">
    <property type="entry name" value="PAS domain"/>
    <property type="match status" value="4"/>
</dbReference>
<dbReference type="SMART" id="SM00091">
    <property type="entry name" value="PAS"/>
    <property type="match status" value="4"/>
</dbReference>
<dbReference type="PROSITE" id="PS50112">
    <property type="entry name" value="PAS"/>
    <property type="match status" value="2"/>
</dbReference>
<dbReference type="EC" id="2.7.13.3" evidence="2"/>
<keyword evidence="12" id="KW-1185">Reference proteome</keyword>
<name>A0A9Q4Q0X7_9EURY</name>
<evidence type="ECO:0000256" key="2">
    <source>
        <dbReference type="ARBA" id="ARBA00012438"/>
    </source>
</evidence>
<evidence type="ECO:0000259" key="8">
    <source>
        <dbReference type="PROSITE" id="PS50109"/>
    </source>
</evidence>
<evidence type="ECO:0000256" key="3">
    <source>
        <dbReference type="ARBA" id="ARBA00022553"/>
    </source>
</evidence>
<dbReference type="SMART" id="SM00086">
    <property type="entry name" value="PAC"/>
    <property type="match status" value="3"/>
</dbReference>
<feature type="domain" description="PAC" evidence="10">
    <location>
        <begin position="595"/>
        <end position="645"/>
    </location>
</feature>
<dbReference type="NCBIfam" id="TIGR00229">
    <property type="entry name" value="sensory_box"/>
    <property type="match status" value="3"/>
</dbReference>
<feature type="domain" description="PAC" evidence="10">
    <location>
        <begin position="469"/>
        <end position="523"/>
    </location>
</feature>
<evidence type="ECO:0000256" key="5">
    <source>
        <dbReference type="ARBA" id="ARBA00022777"/>
    </source>
</evidence>
<dbReference type="InterPro" id="IPR036890">
    <property type="entry name" value="HATPase_C_sf"/>
</dbReference>
<dbReference type="InterPro" id="IPR001610">
    <property type="entry name" value="PAC"/>
</dbReference>
<dbReference type="InterPro" id="IPR050736">
    <property type="entry name" value="Sensor_HK_Regulatory"/>
</dbReference>
<dbReference type="Pfam" id="PF08448">
    <property type="entry name" value="PAS_4"/>
    <property type="match status" value="3"/>
</dbReference>
<dbReference type="CDD" id="cd00082">
    <property type="entry name" value="HisKA"/>
    <property type="match status" value="1"/>
</dbReference>
<evidence type="ECO:0000256" key="1">
    <source>
        <dbReference type="ARBA" id="ARBA00000085"/>
    </source>
</evidence>